<evidence type="ECO:0000256" key="1">
    <source>
        <dbReference type="SAM" id="Phobius"/>
    </source>
</evidence>
<comment type="caution">
    <text evidence="2">The sequence shown here is derived from an EMBL/GenBank/DDBJ whole genome shotgun (WGS) entry which is preliminary data.</text>
</comment>
<keyword evidence="1" id="KW-0472">Membrane</keyword>
<evidence type="ECO:0000313" key="3">
    <source>
        <dbReference type="Proteomes" id="UP000018291"/>
    </source>
</evidence>
<feature type="transmembrane region" description="Helical" evidence="1">
    <location>
        <begin position="140"/>
        <end position="167"/>
    </location>
</feature>
<proteinExistence type="predicted"/>
<accession>R4YVS0</accession>
<dbReference type="eggNOG" id="COG2839">
    <property type="taxonomic scope" value="Bacteria"/>
</dbReference>
<dbReference type="RefSeq" id="WP_012223276.1">
    <property type="nucleotide sequence ID" value="NZ_HG422565.1"/>
</dbReference>
<name>R4YVS0_9ACTN</name>
<feature type="transmembrane region" description="Helical" evidence="1">
    <location>
        <begin position="56"/>
        <end position="76"/>
    </location>
</feature>
<protein>
    <recommendedName>
        <fullName evidence="4">DUF456 domain-containing protein</fullName>
    </recommendedName>
</protein>
<evidence type="ECO:0008006" key="4">
    <source>
        <dbReference type="Google" id="ProtNLM"/>
    </source>
</evidence>
<keyword evidence="1" id="KW-0812">Transmembrane</keyword>
<dbReference type="EMBL" id="CANL01000002">
    <property type="protein sequence ID" value="CCM62134.1"/>
    <property type="molecule type" value="Genomic_DNA"/>
</dbReference>
<dbReference type="AlphaFoldDB" id="R4YVS0"/>
<dbReference type="STRING" id="1229780.BN381_100021"/>
<dbReference type="Proteomes" id="UP000018291">
    <property type="component" value="Unassembled WGS sequence"/>
</dbReference>
<dbReference type="OrthoDB" id="3733714at2"/>
<reference evidence="2 3" key="1">
    <citation type="journal article" date="2013" name="ISME J.">
        <title>Metabolic model for the filamentous 'Candidatus Microthrix parvicella' based on genomic and metagenomic analyses.</title>
        <authorList>
            <person name="Jon McIlroy S."/>
            <person name="Kristiansen R."/>
            <person name="Albertsen M."/>
            <person name="Michael Karst S."/>
            <person name="Rossetti S."/>
            <person name="Lund Nielsen J."/>
            <person name="Tandoi V."/>
            <person name="James Seviour R."/>
            <person name="Nielsen P.H."/>
        </authorList>
    </citation>
    <scope>NUCLEOTIDE SEQUENCE [LARGE SCALE GENOMIC DNA]</scope>
    <source>
        <strain evidence="2 3">RN1</strain>
    </source>
</reference>
<keyword evidence="1" id="KW-1133">Transmembrane helix</keyword>
<evidence type="ECO:0000313" key="2">
    <source>
        <dbReference type="EMBL" id="CCM62134.1"/>
    </source>
</evidence>
<gene>
    <name evidence="2" type="ORF">BN381_100021</name>
</gene>
<feature type="transmembrane region" description="Helical" evidence="1">
    <location>
        <begin position="96"/>
        <end position="119"/>
    </location>
</feature>
<keyword evidence="3" id="KW-1185">Reference proteome</keyword>
<sequence length="168" mass="17288">MVTLAATGSPVWLDVTVGVVLLVAMLGVVVPLLPGAALAWAALLLWALAERSVTGWLVLLATSGLAAVGFVVKYLVPTRRMQGGGVPTTTMLAGGVVGIIGFFVVPIVGAPLGFVIGVYGAEWYRLRTHALAWTSTKAALGAVGLSMLIEFTTVAMMAALWLAAVVLT</sequence>
<organism evidence="2 3">
    <name type="scientific">Candidatus Neomicrothrix parvicella RN1</name>
    <dbReference type="NCBI Taxonomy" id="1229780"/>
    <lineage>
        <taxon>Bacteria</taxon>
        <taxon>Bacillati</taxon>
        <taxon>Actinomycetota</taxon>
        <taxon>Acidimicrobiia</taxon>
        <taxon>Acidimicrobiales</taxon>
        <taxon>Microthrixaceae</taxon>
        <taxon>Candidatus Neomicrothrix</taxon>
    </lineage>
</organism>
<dbReference type="InterPro" id="IPR007403">
    <property type="entry name" value="DUF456"/>
</dbReference>
<dbReference type="Pfam" id="PF04306">
    <property type="entry name" value="DUF456"/>
    <property type="match status" value="1"/>
</dbReference>
<feature type="transmembrane region" description="Helical" evidence="1">
    <location>
        <begin position="20"/>
        <end position="49"/>
    </location>
</feature>
<dbReference type="HOGENOM" id="CLU_109297_3_1_11"/>